<organism evidence="1 2">
    <name type="scientific">Methanosarcina thermophila (strain ATCC 43570 / DSM 1825 / OCM 12 / VKM B-1830 / TM-1)</name>
    <dbReference type="NCBI Taxonomy" id="523844"/>
    <lineage>
        <taxon>Archaea</taxon>
        <taxon>Methanobacteriati</taxon>
        <taxon>Methanobacteriota</taxon>
        <taxon>Stenosarchaea group</taxon>
        <taxon>Methanomicrobia</taxon>
        <taxon>Methanosarcinales</taxon>
        <taxon>Methanosarcinaceae</taxon>
        <taxon>Methanosarcina</taxon>
    </lineage>
</organism>
<evidence type="ECO:0000313" key="1">
    <source>
        <dbReference type="EMBL" id="AKB12031.1"/>
    </source>
</evidence>
<dbReference type="STRING" id="523844.MSTHT_0273"/>
<dbReference type="PATRIC" id="fig|523844.20.peg.355"/>
<name>A0A0E3KNU2_METTT</name>
<gene>
    <name evidence="1" type="ORF">MSTHT_0273</name>
</gene>
<dbReference type="Proteomes" id="UP000066529">
    <property type="component" value="Chromosome"/>
</dbReference>
<sequence length="42" mass="4737">MSEQNRSLFFEIGATLLANMFEANFFCRFKVDIPVVLLGGPI</sequence>
<dbReference type="EMBL" id="CP009501">
    <property type="protein sequence ID" value="AKB12031.1"/>
    <property type="molecule type" value="Genomic_DNA"/>
</dbReference>
<dbReference type="AlphaFoldDB" id="A0A0E3KNU2"/>
<dbReference type="KEGG" id="mthr:MSTHT_0273"/>
<reference evidence="1 2" key="1">
    <citation type="submission" date="2014-07" db="EMBL/GenBank/DDBJ databases">
        <title>Methanogenic archaea and the global carbon cycle.</title>
        <authorList>
            <person name="Henriksen J.R."/>
            <person name="Luke J."/>
            <person name="Reinhart S."/>
            <person name="Benedict M.N."/>
            <person name="Youngblut N.D."/>
            <person name="Metcalf M.E."/>
            <person name="Whitaker R.J."/>
            <person name="Metcalf W.W."/>
        </authorList>
    </citation>
    <scope>NUCLEOTIDE SEQUENCE [LARGE SCALE GENOMIC DNA]</scope>
    <source>
        <strain evidence="2">ATCC 43570 / DSM 1825 / OCM 12 / VKM B-1830 / TM-1</strain>
    </source>
</reference>
<dbReference type="HOGENOM" id="CLU_3245426_0_0_2"/>
<evidence type="ECO:0000313" key="2">
    <source>
        <dbReference type="Proteomes" id="UP000066529"/>
    </source>
</evidence>
<proteinExistence type="predicted"/>
<protein>
    <submittedName>
        <fullName evidence="1">Hydantoinase</fullName>
    </submittedName>
</protein>
<accession>A0A0E3KNU2</accession>